<dbReference type="Proteomes" id="UP000198734">
    <property type="component" value="Unassembled WGS sequence"/>
</dbReference>
<protein>
    <submittedName>
        <fullName evidence="4">Ribosomal protein L7Ae</fullName>
    </submittedName>
</protein>
<dbReference type="GO" id="GO:0005840">
    <property type="term" value="C:ribosome"/>
    <property type="evidence" value="ECO:0007669"/>
    <property type="project" value="UniProtKB-KW"/>
</dbReference>
<dbReference type="EMBL" id="FOXU01000001">
    <property type="protein sequence ID" value="SFQ17081.1"/>
    <property type="molecule type" value="Genomic_DNA"/>
</dbReference>
<evidence type="ECO:0000256" key="1">
    <source>
        <dbReference type="ARBA" id="ARBA00022980"/>
    </source>
</evidence>
<evidence type="ECO:0000313" key="5">
    <source>
        <dbReference type="Proteomes" id="UP000198734"/>
    </source>
</evidence>
<dbReference type="OrthoDB" id="9794863at2"/>
<gene>
    <name evidence="4" type="ORF">SAMN05421670_1190</name>
</gene>
<keyword evidence="5" id="KW-1185">Reference proteome</keyword>
<proteinExistence type="predicted"/>
<dbReference type="PANTHER" id="PTHR11449">
    <property type="entry name" value="RIBOSOMAL PROTEIN L30"/>
    <property type="match status" value="1"/>
</dbReference>
<dbReference type="Pfam" id="PF01248">
    <property type="entry name" value="Ribosomal_L7Ae"/>
    <property type="match status" value="1"/>
</dbReference>
<dbReference type="InterPro" id="IPR039109">
    <property type="entry name" value="Ribosomal_eL30-like"/>
</dbReference>
<accession>A0A1I5WBP5</accession>
<keyword evidence="1 4" id="KW-0689">Ribosomal protein</keyword>
<dbReference type="Gene3D" id="3.30.1330.30">
    <property type="match status" value="1"/>
</dbReference>
<evidence type="ECO:0000313" key="4">
    <source>
        <dbReference type="EMBL" id="SFQ17081.1"/>
    </source>
</evidence>
<reference evidence="5" key="1">
    <citation type="submission" date="2016-10" db="EMBL/GenBank/DDBJ databases">
        <authorList>
            <person name="Varghese N."/>
            <person name="Submissions S."/>
        </authorList>
    </citation>
    <scope>NUCLEOTIDE SEQUENCE [LARGE SCALE GENOMIC DNA]</scope>
    <source>
        <strain evidence="5">DSM 11706</strain>
    </source>
</reference>
<dbReference type="SUPFAM" id="SSF55315">
    <property type="entry name" value="L30e-like"/>
    <property type="match status" value="1"/>
</dbReference>
<dbReference type="RefSeq" id="WP_093535077.1">
    <property type="nucleotide sequence ID" value="NZ_CP183885.1"/>
</dbReference>
<dbReference type="GO" id="GO:1990904">
    <property type="term" value="C:ribonucleoprotein complex"/>
    <property type="evidence" value="ECO:0007669"/>
    <property type="project" value="UniProtKB-KW"/>
</dbReference>
<dbReference type="InterPro" id="IPR004038">
    <property type="entry name" value="Ribosomal_eL8/eL30/eS12/Gad45"/>
</dbReference>
<keyword evidence="2" id="KW-0687">Ribonucleoprotein</keyword>
<dbReference type="AlphaFoldDB" id="A0A1I5WBP5"/>
<evidence type="ECO:0000259" key="3">
    <source>
        <dbReference type="Pfam" id="PF01248"/>
    </source>
</evidence>
<evidence type="ECO:0000256" key="2">
    <source>
        <dbReference type="ARBA" id="ARBA00023274"/>
    </source>
</evidence>
<feature type="domain" description="Ribosomal protein eL8/eL30/eS12/Gadd45" evidence="3">
    <location>
        <begin position="6"/>
        <end position="96"/>
    </location>
</feature>
<dbReference type="GO" id="GO:0003723">
    <property type="term" value="F:RNA binding"/>
    <property type="evidence" value="ECO:0007669"/>
    <property type="project" value="InterPro"/>
</dbReference>
<organism evidence="4 5">
    <name type="scientific">Psychrobacillus psychrotolerans</name>
    <dbReference type="NCBI Taxonomy" id="126156"/>
    <lineage>
        <taxon>Bacteria</taxon>
        <taxon>Bacillati</taxon>
        <taxon>Bacillota</taxon>
        <taxon>Bacilli</taxon>
        <taxon>Bacillales</taxon>
        <taxon>Bacillaceae</taxon>
        <taxon>Psychrobacillus</taxon>
    </lineage>
</organism>
<dbReference type="NCBIfam" id="NF005825">
    <property type="entry name" value="PRK07714.1"/>
    <property type="match status" value="1"/>
</dbReference>
<dbReference type="STRING" id="126156.SAMN05421670_1190"/>
<dbReference type="InterPro" id="IPR029064">
    <property type="entry name" value="Ribosomal_eL30-like_sf"/>
</dbReference>
<sequence>MKIEEQISNLLGLATRARKTITGEELVVKEIRSQKAKLVVLSNDASKNTAKKINDKCASFNVELHVFGDRHDLGHATGKEARVAIAIMDDGFAKKLSGLLNEYNRG</sequence>
<name>A0A1I5WBP5_9BACI</name>